<dbReference type="InterPro" id="IPR051049">
    <property type="entry name" value="Dienelactone_hydrolase-like"/>
</dbReference>
<dbReference type="SUPFAM" id="SSF53474">
    <property type="entry name" value="alpha/beta-Hydrolases"/>
    <property type="match status" value="1"/>
</dbReference>
<dbReference type="EC" id="3.1.-.-" evidence="2"/>
<reference evidence="3" key="1">
    <citation type="journal article" date="2019" name="Int. J. Syst. Evol. Microbiol.">
        <title>The Global Catalogue of Microorganisms (GCM) 10K type strain sequencing project: providing services to taxonomists for standard genome sequencing and annotation.</title>
        <authorList>
            <consortium name="The Broad Institute Genomics Platform"/>
            <consortium name="The Broad Institute Genome Sequencing Center for Infectious Disease"/>
            <person name="Wu L."/>
            <person name="Ma J."/>
        </authorList>
    </citation>
    <scope>NUCLEOTIDE SEQUENCE [LARGE SCALE GENOMIC DNA]</scope>
    <source>
        <strain evidence="3">WLHS5</strain>
    </source>
</reference>
<protein>
    <submittedName>
        <fullName evidence="2">Dienelactone hydrolase family protein</fullName>
        <ecNumber evidence="2">3.1.-.-</ecNumber>
    </submittedName>
</protein>
<sequence length="252" mass="27195">MTAARGTSVDITTPDGVADAYLSTPETAGPHPGVLLYMDAFGLRPHLHQMADRLAAAGYAVLVPNLFYRAGRAPVFDLPEFIDPHARPEIFQSIGPVMQELTPELAMRDAGAYLRWLADSPEVADGPVGVTGYCMGAVVALRTAGAHPGRVAAMGGFHGGNLATEERDSPHLVADRITAELYFGHADNDHALPSEQIERLNTALTDAGVTFRAEVYEGAAHGYTQADTASYDERGAERHWTNLLELFERNLR</sequence>
<dbReference type="Proteomes" id="UP001596504">
    <property type="component" value="Unassembled WGS sequence"/>
</dbReference>
<dbReference type="EMBL" id="JBHTCJ010000001">
    <property type="protein sequence ID" value="MFC7340559.1"/>
    <property type="molecule type" value="Genomic_DNA"/>
</dbReference>
<organism evidence="2 3">
    <name type="scientific">Saccharopolyspora griseoalba</name>
    <dbReference type="NCBI Taxonomy" id="1431848"/>
    <lineage>
        <taxon>Bacteria</taxon>
        <taxon>Bacillati</taxon>
        <taxon>Actinomycetota</taxon>
        <taxon>Actinomycetes</taxon>
        <taxon>Pseudonocardiales</taxon>
        <taxon>Pseudonocardiaceae</taxon>
        <taxon>Saccharopolyspora</taxon>
    </lineage>
</organism>
<proteinExistence type="predicted"/>
<dbReference type="InterPro" id="IPR029058">
    <property type="entry name" value="AB_hydrolase_fold"/>
</dbReference>
<name>A0ABW2LDG8_9PSEU</name>
<dbReference type="Gene3D" id="3.40.50.1820">
    <property type="entry name" value="alpha/beta hydrolase"/>
    <property type="match status" value="1"/>
</dbReference>
<dbReference type="Pfam" id="PF01738">
    <property type="entry name" value="DLH"/>
    <property type="match status" value="1"/>
</dbReference>
<keyword evidence="2" id="KW-0378">Hydrolase</keyword>
<gene>
    <name evidence="2" type="ORF">ACFQRI_03980</name>
</gene>
<dbReference type="GO" id="GO:0016787">
    <property type="term" value="F:hydrolase activity"/>
    <property type="evidence" value="ECO:0007669"/>
    <property type="project" value="UniProtKB-KW"/>
</dbReference>
<dbReference type="RefSeq" id="WP_380664471.1">
    <property type="nucleotide sequence ID" value="NZ_JBHTCJ010000001.1"/>
</dbReference>
<evidence type="ECO:0000313" key="2">
    <source>
        <dbReference type="EMBL" id="MFC7340559.1"/>
    </source>
</evidence>
<dbReference type="PANTHER" id="PTHR46623:SF10">
    <property type="entry name" value="CARBOXYMETHYLENEBUTENOLIDASE HOMOLOG"/>
    <property type="match status" value="1"/>
</dbReference>
<dbReference type="InterPro" id="IPR002925">
    <property type="entry name" value="Dienelactn_hydro"/>
</dbReference>
<comment type="caution">
    <text evidence="2">The sequence shown here is derived from an EMBL/GenBank/DDBJ whole genome shotgun (WGS) entry which is preliminary data.</text>
</comment>
<dbReference type="PANTHER" id="PTHR46623">
    <property type="entry name" value="CARBOXYMETHYLENEBUTENOLIDASE-RELATED"/>
    <property type="match status" value="1"/>
</dbReference>
<feature type="domain" description="Dienelactone hydrolase" evidence="1">
    <location>
        <begin position="19"/>
        <end position="249"/>
    </location>
</feature>
<evidence type="ECO:0000259" key="1">
    <source>
        <dbReference type="Pfam" id="PF01738"/>
    </source>
</evidence>
<accession>A0ABW2LDG8</accession>
<evidence type="ECO:0000313" key="3">
    <source>
        <dbReference type="Proteomes" id="UP001596504"/>
    </source>
</evidence>
<keyword evidence="3" id="KW-1185">Reference proteome</keyword>